<organism evidence="2 3">
    <name type="scientific">Galerina marginata (strain CBS 339.88)</name>
    <dbReference type="NCBI Taxonomy" id="685588"/>
    <lineage>
        <taxon>Eukaryota</taxon>
        <taxon>Fungi</taxon>
        <taxon>Dikarya</taxon>
        <taxon>Basidiomycota</taxon>
        <taxon>Agaricomycotina</taxon>
        <taxon>Agaricomycetes</taxon>
        <taxon>Agaricomycetidae</taxon>
        <taxon>Agaricales</taxon>
        <taxon>Agaricineae</taxon>
        <taxon>Strophariaceae</taxon>
        <taxon>Galerina</taxon>
    </lineage>
</organism>
<evidence type="ECO:0000256" key="1">
    <source>
        <dbReference type="SAM" id="MobiDB-lite"/>
    </source>
</evidence>
<evidence type="ECO:0000313" key="2">
    <source>
        <dbReference type="EMBL" id="KDR66110.1"/>
    </source>
</evidence>
<sequence>MIVQAMLACFASLRFPPSFVPDDPGLRSNRGGTIHCHAHSARMRSPRILRTISNFDEFLPATVEHTRNKDSLSTAASSTSISSAGYRLAGSTSVVDGVLRTDQGSGAVQVIQQLLPLPADFYPNLLMLDIWEVFNQSAHNQHLAARHPTVGSHAFYFSNGPAHIKLEVLTFNANITAASRVRPPISPLTPNLQSALPTTKPRCPSMQCEDQLKTLEQVRQTTHCETLLNNTTTPAPALARIAHPASVDLLPVVVVEEGRRGWSRIIHADIRGRGSVVLSSSVASRLEVLAVPPNLTCRVCSRTSLVDSECTKLLGRESLLRLHWQFPFGSDEGLQPNECKMGAGALVGGRGWGRRRSRGIWVLGLKEGDAGVGLEDVQDVCDDVERRDKGFGRWDRGGGTAVDLEDGTDEGGVERGR</sequence>
<dbReference type="Proteomes" id="UP000027222">
    <property type="component" value="Unassembled WGS sequence"/>
</dbReference>
<name>A0A067S5J8_GALM3</name>
<reference evidence="3" key="1">
    <citation type="journal article" date="2014" name="Proc. Natl. Acad. Sci. U.S.A.">
        <title>Extensive sampling of basidiomycete genomes demonstrates inadequacy of the white-rot/brown-rot paradigm for wood decay fungi.</title>
        <authorList>
            <person name="Riley R."/>
            <person name="Salamov A.A."/>
            <person name="Brown D.W."/>
            <person name="Nagy L.G."/>
            <person name="Floudas D."/>
            <person name="Held B.W."/>
            <person name="Levasseur A."/>
            <person name="Lombard V."/>
            <person name="Morin E."/>
            <person name="Otillar R."/>
            <person name="Lindquist E.A."/>
            <person name="Sun H."/>
            <person name="LaButti K.M."/>
            <person name="Schmutz J."/>
            <person name="Jabbour D."/>
            <person name="Luo H."/>
            <person name="Baker S.E."/>
            <person name="Pisabarro A.G."/>
            <person name="Walton J.D."/>
            <person name="Blanchette R.A."/>
            <person name="Henrissat B."/>
            <person name="Martin F."/>
            <person name="Cullen D."/>
            <person name="Hibbett D.S."/>
            <person name="Grigoriev I.V."/>
        </authorList>
    </citation>
    <scope>NUCLEOTIDE SEQUENCE [LARGE SCALE GENOMIC DNA]</scope>
    <source>
        <strain evidence="3">CBS 339.88</strain>
    </source>
</reference>
<gene>
    <name evidence="2" type="ORF">GALMADRAFT_148148</name>
</gene>
<feature type="region of interest" description="Disordered" evidence="1">
    <location>
        <begin position="391"/>
        <end position="417"/>
    </location>
</feature>
<dbReference type="HOGENOM" id="CLU_658962_0_0_1"/>
<keyword evidence="3" id="KW-1185">Reference proteome</keyword>
<accession>A0A067S5J8</accession>
<evidence type="ECO:0000313" key="3">
    <source>
        <dbReference type="Proteomes" id="UP000027222"/>
    </source>
</evidence>
<protein>
    <submittedName>
        <fullName evidence="2">Uncharacterized protein</fullName>
    </submittedName>
</protein>
<dbReference type="AlphaFoldDB" id="A0A067S5J8"/>
<dbReference type="EMBL" id="KL142427">
    <property type="protein sequence ID" value="KDR66110.1"/>
    <property type="molecule type" value="Genomic_DNA"/>
</dbReference>
<proteinExistence type="predicted"/>